<protein>
    <submittedName>
        <fullName evidence="1">Uncharacterized protein</fullName>
    </submittedName>
</protein>
<reference evidence="1" key="1">
    <citation type="submission" date="2019-08" db="EMBL/GenBank/DDBJ databases">
        <authorList>
            <person name="Kucharzyk K."/>
            <person name="Murdoch R.W."/>
            <person name="Higgins S."/>
            <person name="Loffler F."/>
        </authorList>
    </citation>
    <scope>NUCLEOTIDE SEQUENCE</scope>
</reference>
<name>A0A645E630_9ZZZZ</name>
<sequence length="173" mass="19573">MRDGVPIARTEDTSYTDEFAIGRHIYQVIEQLADDNYTLSNERTVILRAPYAMISPVELAAWQNLKYSLEQSPTVGESHSGTAVLVHYVGRKYPVAETSEFEDSTLTFDVAFKTQEDEKTFQALLGEIVCYKNKLGRMIIGLLSGVSVESDRWYSKCSCTISATDFQEEIEYE</sequence>
<accession>A0A645E630</accession>
<organism evidence="1">
    <name type="scientific">bioreactor metagenome</name>
    <dbReference type="NCBI Taxonomy" id="1076179"/>
    <lineage>
        <taxon>unclassified sequences</taxon>
        <taxon>metagenomes</taxon>
        <taxon>ecological metagenomes</taxon>
    </lineage>
</organism>
<evidence type="ECO:0000313" key="1">
    <source>
        <dbReference type="EMBL" id="MPM96999.1"/>
    </source>
</evidence>
<proteinExistence type="predicted"/>
<dbReference type="AlphaFoldDB" id="A0A645E630"/>
<comment type="caution">
    <text evidence="1">The sequence shown here is derived from an EMBL/GenBank/DDBJ whole genome shotgun (WGS) entry which is preliminary data.</text>
</comment>
<dbReference type="EMBL" id="VSSQ01043327">
    <property type="protein sequence ID" value="MPM96999.1"/>
    <property type="molecule type" value="Genomic_DNA"/>
</dbReference>
<gene>
    <name evidence="1" type="ORF">SDC9_144170</name>
</gene>